<dbReference type="AlphaFoldDB" id="N9NAF4"/>
<gene>
    <name evidence="1" type="ORF">F900_01062</name>
</gene>
<organism evidence="1 2">
    <name type="scientific">Acinetobacter modestus</name>
    <dbReference type="NCBI Taxonomy" id="1776740"/>
    <lineage>
        <taxon>Bacteria</taxon>
        <taxon>Pseudomonadati</taxon>
        <taxon>Pseudomonadota</taxon>
        <taxon>Gammaproteobacteria</taxon>
        <taxon>Moraxellales</taxon>
        <taxon>Moraxellaceae</taxon>
        <taxon>Acinetobacter</taxon>
    </lineage>
</organism>
<name>N9NAF4_9GAMM</name>
<dbReference type="HOGENOM" id="CLU_331955_0_0_6"/>
<reference evidence="1 2" key="1">
    <citation type="submission" date="2013-02" db="EMBL/GenBank/DDBJ databases">
        <title>The Genome Sequence of Acinetobacter sp. ANC 3862.</title>
        <authorList>
            <consortium name="The Broad Institute Genome Sequencing Platform"/>
            <consortium name="The Broad Institute Genome Sequencing Center for Infectious Disease"/>
            <person name="Cerqueira G."/>
            <person name="Feldgarden M."/>
            <person name="Courvalin P."/>
            <person name="Perichon B."/>
            <person name="Grillot-Courvalin C."/>
            <person name="Clermont D."/>
            <person name="Rocha E."/>
            <person name="Yoon E.-J."/>
            <person name="Nemec A."/>
            <person name="Walker B."/>
            <person name="Young S.K."/>
            <person name="Zeng Q."/>
            <person name="Gargeya S."/>
            <person name="Fitzgerald M."/>
            <person name="Haas B."/>
            <person name="Abouelleil A."/>
            <person name="Alvarado L."/>
            <person name="Arachchi H.M."/>
            <person name="Berlin A.M."/>
            <person name="Chapman S.B."/>
            <person name="Dewar J."/>
            <person name="Goldberg J."/>
            <person name="Griggs A."/>
            <person name="Gujja S."/>
            <person name="Hansen M."/>
            <person name="Howarth C."/>
            <person name="Imamovic A."/>
            <person name="Larimer J."/>
            <person name="McCowan C."/>
            <person name="Murphy C."/>
            <person name="Neiman D."/>
            <person name="Pearson M."/>
            <person name="Priest M."/>
            <person name="Roberts A."/>
            <person name="Saif S."/>
            <person name="Shea T."/>
            <person name="Sisk P."/>
            <person name="Sykes S."/>
            <person name="Wortman J."/>
            <person name="Nusbaum C."/>
            <person name="Birren B."/>
        </authorList>
    </citation>
    <scope>NUCLEOTIDE SEQUENCE [LARGE SCALE GENOMIC DNA]</scope>
    <source>
        <strain evidence="1 2">ANC 3862</strain>
    </source>
</reference>
<accession>N9NAF4</accession>
<evidence type="ECO:0000313" key="1">
    <source>
        <dbReference type="EMBL" id="ENX02616.1"/>
    </source>
</evidence>
<comment type="caution">
    <text evidence="1">The sequence shown here is derived from an EMBL/GenBank/DDBJ whole genome shotgun (WGS) entry which is preliminary data.</text>
</comment>
<dbReference type="STRING" id="1217705.F900_01062"/>
<evidence type="ECO:0000313" key="2">
    <source>
        <dbReference type="Proteomes" id="UP000013248"/>
    </source>
</evidence>
<dbReference type="RefSeq" id="WP_005215640.1">
    <property type="nucleotide sequence ID" value="NZ_KB850089.1"/>
</dbReference>
<dbReference type="Proteomes" id="UP000013248">
    <property type="component" value="Unassembled WGS sequence"/>
</dbReference>
<proteinExistence type="predicted"/>
<dbReference type="eggNOG" id="ENOG5031V11">
    <property type="taxonomic scope" value="Bacteria"/>
</dbReference>
<dbReference type="PATRIC" id="fig|1217705.3.peg.1019"/>
<protein>
    <submittedName>
        <fullName evidence="1">Uncharacterized protein</fullName>
    </submittedName>
</protein>
<dbReference type="EMBL" id="APRP01000014">
    <property type="protein sequence ID" value="ENX02616.1"/>
    <property type="molecule type" value="Genomic_DNA"/>
</dbReference>
<sequence length="861" mass="97803">MHSPRPYGLLVLDGELSNQDQLFIDQELKILTNNKSQSNLESIRQVKNLPDGGYVILQDMGGILKAIAYKGMFTQTIQFDGLIKFYVPMLFSGVITHANVRAEQGVGIKLTEQCRRRLNNYSINKLPPKKLFLKRFVIEPHPVLATEFAGDGLSDVVTTQYAEQHPTWYSGAMSEVMQISGGYGIQVFNFLPEDNIEQAKYIIPPKYLNKIFDELHDVRLPCYSGIPPVLGQFQFDYKFYHTNGVVFDNESKPWLIKIDPSGVWAMPMPIIPVTATQAFREYIESVNDIEILKILDRFGALPSGEGMPLIQQDFYAWKRAGVIIKVCDSSDFYEHIAYSDACGWTFNSSGTECFNTAYSVNEDGLKFGVAYKAKFNFKAADRLGWLSKIDIIGKNASIVSKYLSSLLNLLPKGEQKTLAILYKLRRVSKDDIFQLAQTSLADPMGVTSVDVDYWHNLELTPIAQHTGKVVKVGQGYLFHNALRQNQPQIKFPNVGRKGCISFDFSPVKSVDKSSKPNCDTIMYGYYVEDSLKVVKYFVDWRSYIAEYSGNFERIMIVGSWEQLERVGSTSLQGYFYTSDLDYRETFSPTEIKTTIIGEDKGFDTKPHFSFLFPGSCNGEVWRNRYFTHKTITTTYNSESIAIGICIPFFDRNSILLAKKKATSSTSNHEQLELLYVQDPYKYIYWTYDFVYAWVGPIPKRTGKPEPVNGNPVWVEIEQYNPTEFSDFADQGAWLPTAPYDITWLVHPDSNQWNYNGGGTIPKVKEYSKTEVKGAETTGDLSFSVIDQAYKVFAKLPDEGYFTTSPNNAGNLFYKDACRVVFGDSVYANISELDQNNRRYKWGYSALVDDKSAYHFIGVINE</sequence>